<evidence type="ECO:0000313" key="1">
    <source>
        <dbReference type="EMBL" id="AXY24976.1"/>
    </source>
</evidence>
<name>A0A347WIR9_9LACT</name>
<sequence length="98" mass="11836">MFTPFVLPIYGGRLKWSKDDHEFREIQLYNIERLLSGDTFEPIVKMAFKLNFYILIFRYKNTCFNYIINLLKEMISMHSNAELLTEISILKNNFQKFQ</sequence>
<dbReference type="AlphaFoldDB" id="A0A347WIR9"/>
<dbReference type="Proteomes" id="UP000263232">
    <property type="component" value="Chromosome"/>
</dbReference>
<accession>A0A347WIR9</accession>
<evidence type="ECO:0000313" key="2">
    <source>
        <dbReference type="Proteomes" id="UP000263232"/>
    </source>
</evidence>
<protein>
    <submittedName>
        <fullName evidence="1">Uncharacterized protein</fullName>
    </submittedName>
</protein>
<proteinExistence type="predicted"/>
<organism evidence="1 2">
    <name type="scientific">Suicoccus acidiformans</name>
    <dbReference type="NCBI Taxonomy" id="2036206"/>
    <lineage>
        <taxon>Bacteria</taxon>
        <taxon>Bacillati</taxon>
        <taxon>Bacillota</taxon>
        <taxon>Bacilli</taxon>
        <taxon>Lactobacillales</taxon>
        <taxon>Aerococcaceae</taxon>
        <taxon>Suicoccus</taxon>
    </lineage>
</organism>
<gene>
    <name evidence="1" type="ORF">CL176_02445</name>
</gene>
<reference evidence="1 2" key="1">
    <citation type="submission" date="2017-09" db="EMBL/GenBank/DDBJ databases">
        <title>Complete genome sequence of Oxytococcus suis strain ZY16052.</title>
        <authorList>
            <person name="Li F."/>
        </authorList>
    </citation>
    <scope>NUCLEOTIDE SEQUENCE [LARGE SCALE GENOMIC DNA]</scope>
    <source>
        <strain evidence="1 2">ZY16052</strain>
    </source>
</reference>
<keyword evidence="2" id="KW-1185">Reference proteome</keyword>
<dbReference type="KEGG" id="abae:CL176_02445"/>
<dbReference type="EMBL" id="CP023434">
    <property type="protein sequence ID" value="AXY24976.1"/>
    <property type="molecule type" value="Genomic_DNA"/>
</dbReference>